<dbReference type="Proteomes" id="UP000324222">
    <property type="component" value="Unassembled WGS sequence"/>
</dbReference>
<evidence type="ECO:0000313" key="1">
    <source>
        <dbReference type="EMBL" id="MPC57496.1"/>
    </source>
</evidence>
<accession>A0A5B7GIU1</accession>
<protein>
    <submittedName>
        <fullName evidence="1">Uncharacterized protein</fullName>
    </submittedName>
</protein>
<dbReference type="EMBL" id="VSRR010014829">
    <property type="protein sequence ID" value="MPC57496.1"/>
    <property type="molecule type" value="Genomic_DNA"/>
</dbReference>
<keyword evidence="2" id="KW-1185">Reference proteome</keyword>
<comment type="caution">
    <text evidence="1">The sequence shown here is derived from an EMBL/GenBank/DDBJ whole genome shotgun (WGS) entry which is preliminary data.</text>
</comment>
<organism evidence="1 2">
    <name type="scientific">Portunus trituberculatus</name>
    <name type="common">Swimming crab</name>
    <name type="synonym">Neptunus trituberculatus</name>
    <dbReference type="NCBI Taxonomy" id="210409"/>
    <lineage>
        <taxon>Eukaryota</taxon>
        <taxon>Metazoa</taxon>
        <taxon>Ecdysozoa</taxon>
        <taxon>Arthropoda</taxon>
        <taxon>Crustacea</taxon>
        <taxon>Multicrustacea</taxon>
        <taxon>Malacostraca</taxon>
        <taxon>Eumalacostraca</taxon>
        <taxon>Eucarida</taxon>
        <taxon>Decapoda</taxon>
        <taxon>Pleocyemata</taxon>
        <taxon>Brachyura</taxon>
        <taxon>Eubrachyura</taxon>
        <taxon>Portunoidea</taxon>
        <taxon>Portunidae</taxon>
        <taxon>Portuninae</taxon>
        <taxon>Portunus</taxon>
    </lineage>
</organism>
<evidence type="ECO:0000313" key="2">
    <source>
        <dbReference type="Proteomes" id="UP000324222"/>
    </source>
</evidence>
<proteinExistence type="predicted"/>
<name>A0A5B7GIU1_PORTR</name>
<reference evidence="1 2" key="1">
    <citation type="submission" date="2019-05" db="EMBL/GenBank/DDBJ databases">
        <title>Another draft genome of Portunus trituberculatus and its Hox gene families provides insights of decapod evolution.</title>
        <authorList>
            <person name="Jeong J.-H."/>
            <person name="Song I."/>
            <person name="Kim S."/>
            <person name="Choi T."/>
            <person name="Kim D."/>
            <person name="Ryu S."/>
            <person name="Kim W."/>
        </authorList>
    </citation>
    <scope>NUCLEOTIDE SEQUENCE [LARGE SCALE GENOMIC DNA]</scope>
    <source>
        <tissue evidence="1">Muscle</tissue>
    </source>
</reference>
<gene>
    <name evidence="1" type="ORF">E2C01_051476</name>
</gene>
<dbReference type="AlphaFoldDB" id="A0A5B7GIU1"/>
<sequence>MKEVLTEHFEEHGERLHGLSTNLTFVGALVARLGGRNSQCPLVGSVLVQRLVAKVSSVGIAPYCQDSQVASSDPRHLKTEE</sequence>